<dbReference type="OrthoDB" id="766386at2759"/>
<feature type="region of interest" description="Disordered" evidence="1">
    <location>
        <begin position="227"/>
        <end position="285"/>
    </location>
</feature>
<proteinExistence type="predicted"/>
<dbReference type="Proteomes" id="UP000823388">
    <property type="component" value="Chromosome 9N"/>
</dbReference>
<feature type="compositionally biased region" description="Polar residues" evidence="1">
    <location>
        <begin position="662"/>
        <end position="686"/>
    </location>
</feature>
<feature type="compositionally biased region" description="Polar residues" evidence="1">
    <location>
        <begin position="749"/>
        <end position="763"/>
    </location>
</feature>
<evidence type="ECO:0000256" key="1">
    <source>
        <dbReference type="SAM" id="MobiDB-lite"/>
    </source>
</evidence>
<dbReference type="InterPro" id="IPR012417">
    <property type="entry name" value="CaM-bd_dom_pln"/>
</dbReference>
<dbReference type="PANTHER" id="PTHR33349:SF41">
    <property type="entry name" value="EMB|CAB62594.1"/>
    <property type="match status" value="1"/>
</dbReference>
<protein>
    <recommendedName>
        <fullName evidence="2">Calmodulin-binding domain-containing protein</fullName>
    </recommendedName>
</protein>
<feature type="compositionally biased region" description="Low complexity" evidence="1">
    <location>
        <begin position="10"/>
        <end position="22"/>
    </location>
</feature>
<feature type="region of interest" description="Disordered" evidence="1">
    <location>
        <begin position="569"/>
        <end position="618"/>
    </location>
</feature>
<dbReference type="AlphaFoldDB" id="A0A8T0N056"/>
<feature type="region of interest" description="Disordered" evidence="1">
    <location>
        <begin position="658"/>
        <end position="709"/>
    </location>
</feature>
<feature type="compositionally biased region" description="Polar residues" evidence="1">
    <location>
        <begin position="322"/>
        <end position="339"/>
    </location>
</feature>
<feature type="region of interest" description="Disordered" evidence="1">
    <location>
        <begin position="1"/>
        <end position="36"/>
    </location>
</feature>
<evidence type="ECO:0000259" key="2">
    <source>
        <dbReference type="SMART" id="SM01054"/>
    </source>
</evidence>
<gene>
    <name evidence="3" type="ORF">PVAP13_9NG647400</name>
</gene>
<evidence type="ECO:0000313" key="3">
    <source>
        <dbReference type="EMBL" id="KAG2542587.1"/>
    </source>
</evidence>
<keyword evidence="4" id="KW-1185">Reference proteome</keyword>
<dbReference type="EMBL" id="CM029054">
    <property type="protein sequence ID" value="KAG2542587.1"/>
    <property type="molecule type" value="Genomic_DNA"/>
</dbReference>
<sequence>MSKALEKSSPDGTTPTSSASPPESKKHEKTVPNYLRASRGSCHDFCKYGHKNPSEEEPNLSGGRKKLPAHLKILSLHRSAILDRSKDVRNTSLSRTKSSISLGEAVRDAPRIASANRKGVASNEHMVPLTATAAENKTLNSDGRKKYSTLVPTNLRYSDGLKKNDKRGTMPAKGAIFPAKSKFPEKASLEKSITVGKVTTVNQPRHKKPGSYPSKLNMIKQVPVPSQSSSHYLLSKDKSTTKGKVASPAATITRGRAKPEQSATRSSDAIIKGKQGVNMSGSSLSVEPKLIASVEKPKDDMQIRSYSIESTVAELSPDATENGVNSQPASEETSKSISDNDGVGSTEKSESIAGEAHLESAITLELQQSLDGQEFNAMLGESDLEHKLAEQNIIHSQASKDEDRQADDVALCQLSEHIIVVENADVYDSVLIESNSKIEDDQVEVNAPVESLISEGKDKVAVSEDFGTSPELLAIDEKHAEEPDSCLDFASGNAQENAKADEVFDARVNNNTSHCQSISETSSDGEVLEEPKSMLIEPSDSAIGELASVNDENTFEGDGLKSEVFISQSPEELSNDEFFEEYDFESSESDESGTEDEEATINIDRGESLKSGDPRQRRISTVELDDASLTPYKMKFKRGKIVELPPDSSGPRRLKFRRKSANEVSNRETQQTRRIYKRNSTSNVVPTNPDMESPGVKLRHQDAQEKKDAQGLFNNVIEETASKLVESRKSKVKALVGAFETVISLQDGKPTSSAQQAGSSQDLFPNDEDNAPEEAE</sequence>
<dbReference type="SMART" id="SM01054">
    <property type="entry name" value="CaM_binding"/>
    <property type="match status" value="1"/>
</dbReference>
<feature type="compositionally biased region" description="Basic and acidic residues" evidence="1">
    <location>
        <begin position="604"/>
        <end position="616"/>
    </location>
</feature>
<reference evidence="3 4" key="1">
    <citation type="submission" date="2020-05" db="EMBL/GenBank/DDBJ databases">
        <title>WGS assembly of Panicum virgatum.</title>
        <authorList>
            <person name="Lovell J.T."/>
            <person name="Jenkins J."/>
            <person name="Shu S."/>
            <person name="Juenger T.E."/>
            <person name="Schmutz J."/>
        </authorList>
    </citation>
    <scope>NUCLEOTIDE SEQUENCE [LARGE SCALE GENOMIC DNA]</scope>
    <source>
        <strain evidence="4">cv. AP13</strain>
    </source>
</reference>
<feature type="domain" description="Calmodulin-binding" evidence="2">
    <location>
        <begin position="630"/>
        <end position="744"/>
    </location>
</feature>
<dbReference type="PANTHER" id="PTHR33349">
    <property type="entry name" value="EMB|CAB62594.1"/>
    <property type="match status" value="1"/>
</dbReference>
<dbReference type="Pfam" id="PF07839">
    <property type="entry name" value="CaM_binding"/>
    <property type="match status" value="1"/>
</dbReference>
<dbReference type="GO" id="GO:0005516">
    <property type="term" value="F:calmodulin binding"/>
    <property type="evidence" value="ECO:0007669"/>
    <property type="project" value="InterPro"/>
</dbReference>
<feature type="compositionally biased region" description="Acidic residues" evidence="1">
    <location>
        <begin position="573"/>
        <end position="599"/>
    </location>
</feature>
<feature type="region of interest" description="Disordered" evidence="1">
    <location>
        <begin position="746"/>
        <end position="776"/>
    </location>
</feature>
<feature type="region of interest" description="Disordered" evidence="1">
    <location>
        <begin position="312"/>
        <end position="351"/>
    </location>
</feature>
<feature type="compositionally biased region" description="Acidic residues" evidence="1">
    <location>
        <begin position="765"/>
        <end position="776"/>
    </location>
</feature>
<organism evidence="3 4">
    <name type="scientific">Panicum virgatum</name>
    <name type="common">Blackwell switchgrass</name>
    <dbReference type="NCBI Taxonomy" id="38727"/>
    <lineage>
        <taxon>Eukaryota</taxon>
        <taxon>Viridiplantae</taxon>
        <taxon>Streptophyta</taxon>
        <taxon>Embryophyta</taxon>
        <taxon>Tracheophyta</taxon>
        <taxon>Spermatophyta</taxon>
        <taxon>Magnoliopsida</taxon>
        <taxon>Liliopsida</taxon>
        <taxon>Poales</taxon>
        <taxon>Poaceae</taxon>
        <taxon>PACMAD clade</taxon>
        <taxon>Panicoideae</taxon>
        <taxon>Panicodae</taxon>
        <taxon>Paniceae</taxon>
        <taxon>Panicinae</taxon>
        <taxon>Panicum</taxon>
        <taxon>Panicum sect. Hiantes</taxon>
    </lineage>
</organism>
<comment type="caution">
    <text evidence="3">The sequence shown here is derived from an EMBL/GenBank/DDBJ whole genome shotgun (WGS) entry which is preliminary data.</text>
</comment>
<evidence type="ECO:0000313" key="4">
    <source>
        <dbReference type="Proteomes" id="UP000823388"/>
    </source>
</evidence>
<feature type="compositionally biased region" description="Basic and acidic residues" evidence="1">
    <location>
        <begin position="699"/>
        <end position="709"/>
    </location>
</feature>
<name>A0A8T0N056_PANVG</name>
<accession>A0A8T0N056</accession>